<dbReference type="OrthoDB" id="9976382at2759"/>
<dbReference type="InterPro" id="IPR027267">
    <property type="entry name" value="AH/BAR_dom_sf"/>
</dbReference>
<dbReference type="GO" id="GO:0006886">
    <property type="term" value="P:intracellular protein transport"/>
    <property type="evidence" value="ECO:0007669"/>
    <property type="project" value="TreeGrafter"/>
</dbReference>
<dbReference type="InterPro" id="IPR053055">
    <property type="entry name" value="VPS17"/>
</dbReference>
<feature type="compositionally biased region" description="Polar residues" evidence="1">
    <location>
        <begin position="30"/>
        <end position="72"/>
    </location>
</feature>
<name>A0A1E4SWE9_9ASCO</name>
<gene>
    <name evidence="3" type="ORF">CANARDRAFT_9364</name>
</gene>
<dbReference type="Proteomes" id="UP000094801">
    <property type="component" value="Unassembled WGS sequence"/>
</dbReference>
<feature type="region of interest" description="Disordered" evidence="1">
    <location>
        <begin position="1"/>
        <end position="20"/>
    </location>
</feature>
<proteinExistence type="predicted"/>
<dbReference type="STRING" id="983967.A0A1E4SWE9"/>
<dbReference type="PANTHER" id="PTHR47433">
    <property type="entry name" value="VACUOLAR PROTEIN SORTING-ASSOCIATED PROTEIN 17"/>
    <property type="match status" value="1"/>
</dbReference>
<dbReference type="Gene3D" id="1.20.1270.60">
    <property type="entry name" value="Arfaptin homology (AH) domain/BAR domain"/>
    <property type="match status" value="1"/>
</dbReference>
<evidence type="ECO:0000259" key="2">
    <source>
        <dbReference type="Pfam" id="PF00787"/>
    </source>
</evidence>
<dbReference type="GO" id="GO:0032266">
    <property type="term" value="F:phosphatidylinositol-3-phosphate binding"/>
    <property type="evidence" value="ECO:0007669"/>
    <property type="project" value="TreeGrafter"/>
</dbReference>
<dbReference type="InterPro" id="IPR001683">
    <property type="entry name" value="PX_dom"/>
</dbReference>
<dbReference type="GO" id="GO:0030905">
    <property type="term" value="C:retromer, tubulation complex"/>
    <property type="evidence" value="ECO:0007669"/>
    <property type="project" value="TreeGrafter"/>
</dbReference>
<dbReference type="EMBL" id="KV453861">
    <property type="protein sequence ID" value="ODV83804.1"/>
    <property type="molecule type" value="Genomic_DNA"/>
</dbReference>
<dbReference type="GO" id="GO:0005768">
    <property type="term" value="C:endosome"/>
    <property type="evidence" value="ECO:0007669"/>
    <property type="project" value="TreeGrafter"/>
</dbReference>
<evidence type="ECO:0000313" key="4">
    <source>
        <dbReference type="Proteomes" id="UP000094801"/>
    </source>
</evidence>
<dbReference type="AlphaFoldDB" id="A0A1E4SWE9"/>
<dbReference type="GO" id="GO:0005829">
    <property type="term" value="C:cytosol"/>
    <property type="evidence" value="ECO:0007669"/>
    <property type="project" value="GOC"/>
</dbReference>
<dbReference type="InterPro" id="IPR036871">
    <property type="entry name" value="PX_dom_sf"/>
</dbReference>
<reference evidence="4" key="1">
    <citation type="submission" date="2016-04" db="EMBL/GenBank/DDBJ databases">
        <title>Comparative genomics of biotechnologically important yeasts.</title>
        <authorList>
            <consortium name="DOE Joint Genome Institute"/>
            <person name="Riley R."/>
            <person name="Haridas S."/>
            <person name="Wolfe K.H."/>
            <person name="Lopes M.R."/>
            <person name="Hittinger C.T."/>
            <person name="Goker M."/>
            <person name="Salamov A."/>
            <person name="Wisecaver J."/>
            <person name="Long T.M."/>
            <person name="Aerts A.L."/>
            <person name="Barry K."/>
            <person name="Choi C."/>
            <person name="Clum A."/>
            <person name="Coughlan A.Y."/>
            <person name="Deshpande S."/>
            <person name="Douglass A.P."/>
            <person name="Hanson S.J."/>
            <person name="Klenk H.-P."/>
            <person name="Labutti K."/>
            <person name="Lapidus A."/>
            <person name="Lindquist E."/>
            <person name="Lipzen A."/>
            <person name="Meier-Kolthoff J.P."/>
            <person name="Ohm R.A."/>
            <person name="Otillar R.P."/>
            <person name="Pangilinan J."/>
            <person name="Peng Y."/>
            <person name="Rokas A."/>
            <person name="Rosa C.A."/>
            <person name="Scheuner C."/>
            <person name="Sibirny A.A."/>
            <person name="Slot J.C."/>
            <person name="Stielow J.B."/>
            <person name="Sun H."/>
            <person name="Kurtzman C.P."/>
            <person name="Blackwell M."/>
            <person name="Grigoriev I.V."/>
            <person name="Jeffries T.W."/>
        </authorList>
    </citation>
    <scope>NUCLEOTIDE SEQUENCE [LARGE SCALE GENOMIC DNA]</scope>
    <source>
        <strain evidence="4">NRRL YB-2248</strain>
    </source>
</reference>
<dbReference type="Pfam" id="PF00787">
    <property type="entry name" value="PX"/>
    <property type="match status" value="1"/>
</dbReference>
<evidence type="ECO:0000313" key="3">
    <source>
        <dbReference type="EMBL" id="ODV83804.1"/>
    </source>
</evidence>
<organism evidence="3 4">
    <name type="scientific">[Candida] arabinofermentans NRRL YB-2248</name>
    <dbReference type="NCBI Taxonomy" id="983967"/>
    <lineage>
        <taxon>Eukaryota</taxon>
        <taxon>Fungi</taxon>
        <taxon>Dikarya</taxon>
        <taxon>Ascomycota</taxon>
        <taxon>Saccharomycotina</taxon>
        <taxon>Pichiomycetes</taxon>
        <taxon>Pichiales</taxon>
        <taxon>Pichiaceae</taxon>
        <taxon>Ogataea</taxon>
        <taxon>Ogataea/Candida clade</taxon>
    </lineage>
</organism>
<dbReference type="GO" id="GO:0042147">
    <property type="term" value="P:retrograde transport, endosome to Golgi"/>
    <property type="evidence" value="ECO:0007669"/>
    <property type="project" value="TreeGrafter"/>
</dbReference>
<feature type="region of interest" description="Disordered" evidence="1">
    <location>
        <begin position="537"/>
        <end position="558"/>
    </location>
</feature>
<dbReference type="Gene3D" id="3.30.1520.10">
    <property type="entry name" value="Phox-like domain"/>
    <property type="match status" value="1"/>
</dbReference>
<keyword evidence="4" id="KW-1185">Reference proteome</keyword>
<accession>A0A1E4SWE9</accession>
<dbReference type="PANTHER" id="PTHR47433:SF1">
    <property type="entry name" value="VACUOLAR PROTEIN SORTING-ASSOCIATED PROTEIN 17"/>
    <property type="match status" value="1"/>
</dbReference>
<evidence type="ECO:0000256" key="1">
    <source>
        <dbReference type="SAM" id="MobiDB-lite"/>
    </source>
</evidence>
<dbReference type="SUPFAM" id="SSF64268">
    <property type="entry name" value="PX domain"/>
    <property type="match status" value="1"/>
</dbReference>
<feature type="domain" description="PX" evidence="2">
    <location>
        <begin position="154"/>
        <end position="233"/>
    </location>
</feature>
<feature type="region of interest" description="Disordered" evidence="1">
    <location>
        <begin position="30"/>
        <end position="103"/>
    </location>
</feature>
<sequence>MTSAVPYEPDDFDNNPFAESSVIIQPEVAASSSVTAQAHDSNTITSPKQTPQGVHSSTATTDHPTPALSKQQQLDKSRAQAAQKQSKEDEELNSPFHAFPTDNDLKRYLPERINKNSFSLAIKVVEIEKNGTYQYKNPVVKINAQVKNIPGFRKQLYKEVRRTFKELEALYRYLIFNNIEVLVPALPNIPALYNPGSTEFINSLAGSLQDWFIRICSNPILIRNQEFVLFLEQNDFSYTPSKTKPSSNSVMATGIKRKTLKQFQPPYDASQDLAEYRPMVKSIYLQSQKLLEKLDKLLRLQKQSSSINVEFYTKMSELAPLEENPDMGKIWVRFNKIMQLFNEFDLIEELTLNASLTETFQLISDDCYNIKEALTNRHLLMRELINAEENTRKKHSTINKLKNKSILDPERVEEAIRSLELATNYEKELKYQVKRTTYEMLVESQDYINYLVNLIKRTFKSIAQHQIQQERKKLQLLSANKLIHPQESLGRLGRESLPLNTTNAANLDSIDRSVPIKHDEDSWNSRPKKAFENNTENFGSLLKDDNGPDELLSDETSRVDAKSAASLLAGASF</sequence>
<protein>
    <recommendedName>
        <fullName evidence="2">PX domain-containing protein</fullName>
    </recommendedName>
</protein>